<sequence>MEGTSTPLLETTIHTAPAPVPDPRHASDTNIVIAPDAGNEVDWVNGGSAGRSGSISSQALSPGTAQFLQTSAEDWPDPGPARIGSDIPPVPASVPDSSTAATNTQQLPSSPAATQEQRATDRRNALRLALKRRWESGTMDHVHQKRQGTLRQRKEEQYAAASARLNEQASLPAGEFSAGHARKTSSNPEQLARLLSEDNLDWLASDDPSINSSLSPLAQEPDTPKTPGSTQPPLPLLARPTEYLEMTPSERPYKSWKDHLGAFKKSGGALFPDNYELSNAIPDRPWICPIRSCRKVYAALLHLGSHFFGEHRAAVLHDNLDGTLSLKGFYLVEEKGASNPMVVSRGPPPASEPPPVEPSLPLAAAKLLALKDTGRGRMYERALNAPYIDIESNEDWKLLWEYLQQFLIRHKGPTLPKDGWVSELITLPKVRDLQWNATRQAQHPFLDSKARDVSAMIIQLTGEPAPSTCTRCLEGKGPFDGCIMISKDAHIGPLKSVFACANCFYHYNQTYCSHKNWGAKRANAISQERVQADPNLGERFKEAWNTAIQHAEDRTMQREASISGQGSQQYDGRTITDYTPIETTEDGRPYDMWPNEETGELTTTAGAILPGGYQLDTAGGEKRWICPIRTCRRTCARIGDLGIHFQRAHFACLLNDNGDGTLSEVGVYPGGSASAASNAIVISRRGVPAAPRPHQTPPDTRNQPRPDIISRPPIIDTVQNPSQRPDTVAEPPQELQPPGASQRDPMATWDYMTQYIARQTIPESNRVHELLTMPRRRDLNLNPTRAHRGFVEKSTRDIAAMALQLTGETAVEACKRCRNGKGLFEKCIVLDRKASYRLKSRYRSCANCLYHGNQPKCTIQGAQNVPNDYVADDRPESPPYTDIVSDTMHSARLRSAQEQRQLERVAAPEPAAPTPAPAAVWSLDHRDLAVQLQQPLPPPDPTPPQIQPPQQPQLVQPVPSAPPISDSSMVYGGVLHTEDVVEMETWELAPGRIPETSAAEPENIAYSKPYLLNRQVTPVFEEVSFHVKLIQSGETLRIEPEEGKKRMCSVATGKVRVQVGDEPEFTIGLHGLFKLKPGVGCRVKNRMYVHAVLHITVIDTFI</sequence>
<comment type="caution">
    <text evidence="3">The sequence shown here is derived from an EMBL/GenBank/DDBJ whole genome shotgun (WGS) entry which is preliminary data.</text>
</comment>
<organism evidence="3 4">
    <name type="scientific">Cercophora newfieldiana</name>
    <dbReference type="NCBI Taxonomy" id="92897"/>
    <lineage>
        <taxon>Eukaryota</taxon>
        <taxon>Fungi</taxon>
        <taxon>Dikarya</taxon>
        <taxon>Ascomycota</taxon>
        <taxon>Pezizomycotina</taxon>
        <taxon>Sordariomycetes</taxon>
        <taxon>Sordariomycetidae</taxon>
        <taxon>Sordariales</taxon>
        <taxon>Lasiosphaeriaceae</taxon>
        <taxon>Cercophora</taxon>
    </lineage>
</organism>
<dbReference type="SMART" id="SM00355">
    <property type="entry name" value="ZnF_C2H2"/>
    <property type="match status" value="2"/>
</dbReference>
<evidence type="ECO:0000313" key="4">
    <source>
        <dbReference type="Proteomes" id="UP001174936"/>
    </source>
</evidence>
<feature type="region of interest" description="Disordered" evidence="1">
    <location>
        <begin position="211"/>
        <end position="235"/>
    </location>
</feature>
<feature type="region of interest" description="Disordered" evidence="1">
    <location>
        <begin position="687"/>
        <end position="745"/>
    </location>
</feature>
<dbReference type="AlphaFoldDB" id="A0AA39XWU2"/>
<feature type="region of interest" description="Disordered" evidence="1">
    <location>
        <begin position="1"/>
        <end position="29"/>
    </location>
</feature>
<evidence type="ECO:0000259" key="2">
    <source>
        <dbReference type="SMART" id="SM00355"/>
    </source>
</evidence>
<evidence type="ECO:0000256" key="1">
    <source>
        <dbReference type="SAM" id="MobiDB-lite"/>
    </source>
</evidence>
<feature type="compositionally biased region" description="Polar residues" evidence="1">
    <location>
        <begin position="558"/>
        <end position="571"/>
    </location>
</feature>
<feature type="region of interest" description="Disordered" evidence="1">
    <location>
        <begin position="70"/>
        <end position="122"/>
    </location>
</feature>
<gene>
    <name evidence="3" type="ORF">B0T16DRAFT_219811</name>
</gene>
<feature type="compositionally biased region" description="Polar residues" evidence="1">
    <location>
        <begin position="95"/>
        <end position="117"/>
    </location>
</feature>
<feature type="domain" description="C2H2-type" evidence="2">
    <location>
        <begin position="624"/>
        <end position="649"/>
    </location>
</feature>
<reference evidence="3" key="1">
    <citation type="submission" date="2023-06" db="EMBL/GenBank/DDBJ databases">
        <title>Genome-scale phylogeny and comparative genomics of the fungal order Sordariales.</title>
        <authorList>
            <consortium name="Lawrence Berkeley National Laboratory"/>
            <person name="Hensen N."/>
            <person name="Bonometti L."/>
            <person name="Westerberg I."/>
            <person name="Brannstrom I.O."/>
            <person name="Guillou S."/>
            <person name="Cros-Aarteil S."/>
            <person name="Calhoun S."/>
            <person name="Haridas S."/>
            <person name="Kuo A."/>
            <person name="Mondo S."/>
            <person name="Pangilinan J."/>
            <person name="Riley R."/>
            <person name="Labutti K."/>
            <person name="Andreopoulos B."/>
            <person name="Lipzen A."/>
            <person name="Chen C."/>
            <person name="Yanf M."/>
            <person name="Daum C."/>
            <person name="Ng V."/>
            <person name="Clum A."/>
            <person name="Steindorff A."/>
            <person name="Ohm R."/>
            <person name="Martin F."/>
            <person name="Silar P."/>
            <person name="Natvig D."/>
            <person name="Lalanne C."/>
            <person name="Gautier V."/>
            <person name="Ament-Velasquez S.L."/>
            <person name="Kruys A."/>
            <person name="Hutchinson M.I."/>
            <person name="Powell A.J."/>
            <person name="Barry K."/>
            <person name="Miller A.N."/>
            <person name="Grigoriev I.V."/>
            <person name="Debuchy R."/>
            <person name="Gladieux P."/>
            <person name="Thoren M.H."/>
            <person name="Johannesson H."/>
        </authorList>
    </citation>
    <scope>NUCLEOTIDE SEQUENCE</scope>
    <source>
        <strain evidence="3">SMH2532-1</strain>
    </source>
</reference>
<feature type="compositionally biased region" description="Polar residues" evidence="1">
    <location>
        <begin position="1"/>
        <end position="14"/>
    </location>
</feature>
<feature type="region of interest" description="Disordered" evidence="1">
    <location>
        <begin position="893"/>
        <end position="917"/>
    </location>
</feature>
<dbReference type="Proteomes" id="UP001174936">
    <property type="component" value="Unassembled WGS sequence"/>
</dbReference>
<protein>
    <recommendedName>
        <fullName evidence="2">C2H2-type domain-containing protein</fullName>
    </recommendedName>
</protein>
<dbReference type="InterPro" id="IPR013087">
    <property type="entry name" value="Znf_C2H2_type"/>
</dbReference>
<dbReference type="InterPro" id="IPR022190">
    <property type="entry name" value="DUF3716"/>
</dbReference>
<feature type="region of interest" description="Disordered" evidence="1">
    <location>
        <begin position="932"/>
        <end position="967"/>
    </location>
</feature>
<evidence type="ECO:0000313" key="3">
    <source>
        <dbReference type="EMBL" id="KAK0641714.1"/>
    </source>
</evidence>
<feature type="region of interest" description="Disordered" evidence="1">
    <location>
        <begin position="554"/>
        <end position="573"/>
    </location>
</feature>
<feature type="compositionally biased region" description="Pro residues" evidence="1">
    <location>
        <begin position="935"/>
        <end position="951"/>
    </location>
</feature>
<dbReference type="Pfam" id="PF12511">
    <property type="entry name" value="DUF3716"/>
    <property type="match status" value="2"/>
</dbReference>
<name>A0AA39XWU2_9PEZI</name>
<feature type="compositionally biased region" description="Low complexity" evidence="1">
    <location>
        <begin position="705"/>
        <end position="716"/>
    </location>
</feature>
<keyword evidence="4" id="KW-1185">Reference proteome</keyword>
<feature type="region of interest" description="Disordered" evidence="1">
    <location>
        <begin position="137"/>
        <end position="188"/>
    </location>
</feature>
<dbReference type="EMBL" id="JAULSV010000006">
    <property type="protein sequence ID" value="KAK0641714.1"/>
    <property type="molecule type" value="Genomic_DNA"/>
</dbReference>
<dbReference type="PANTHER" id="PTHR48125:SF10">
    <property type="entry name" value="OS12G0136300 PROTEIN"/>
    <property type="match status" value="1"/>
</dbReference>
<proteinExistence type="predicted"/>
<feature type="domain" description="C2H2-type" evidence="2">
    <location>
        <begin position="286"/>
        <end position="311"/>
    </location>
</feature>
<accession>A0AA39XWU2</accession>
<dbReference type="PANTHER" id="PTHR48125">
    <property type="entry name" value="LP07818P1"/>
    <property type="match status" value="1"/>
</dbReference>